<dbReference type="EMBL" id="MGEH01000024">
    <property type="protein sequence ID" value="OGL78785.1"/>
    <property type="molecule type" value="Genomic_DNA"/>
</dbReference>
<dbReference type="STRING" id="1802399.A3E39_01325"/>
<comment type="caution">
    <text evidence="1">The sequence shown here is derived from an EMBL/GenBank/DDBJ whole genome shotgun (WGS) entry which is preliminary data.</text>
</comment>
<gene>
    <name evidence="1" type="ORF">A3E39_01325</name>
</gene>
<protein>
    <recommendedName>
        <fullName evidence="3">Glycosyl transferase family 1 domain-containing protein</fullName>
    </recommendedName>
</protein>
<dbReference type="PANTHER" id="PTHR12526">
    <property type="entry name" value="GLYCOSYLTRANSFERASE"/>
    <property type="match status" value="1"/>
</dbReference>
<evidence type="ECO:0008006" key="3">
    <source>
        <dbReference type="Google" id="ProtNLM"/>
    </source>
</evidence>
<reference evidence="1 2" key="1">
    <citation type="journal article" date="2016" name="Nat. Commun.">
        <title>Thousands of microbial genomes shed light on interconnected biogeochemical processes in an aquifer system.</title>
        <authorList>
            <person name="Anantharaman K."/>
            <person name="Brown C.T."/>
            <person name="Hug L.A."/>
            <person name="Sharon I."/>
            <person name="Castelle C.J."/>
            <person name="Probst A.J."/>
            <person name="Thomas B.C."/>
            <person name="Singh A."/>
            <person name="Wilkins M.J."/>
            <person name="Karaoz U."/>
            <person name="Brodie E.L."/>
            <person name="Williams K.H."/>
            <person name="Hubbard S.S."/>
            <person name="Banfield J.F."/>
        </authorList>
    </citation>
    <scope>NUCLEOTIDE SEQUENCE [LARGE SCALE GENOMIC DNA]</scope>
</reference>
<dbReference type="Pfam" id="PF13692">
    <property type="entry name" value="Glyco_trans_1_4"/>
    <property type="match status" value="1"/>
</dbReference>
<sequence length="339" mass="38704">MLKLLFITPKIDERHDDLAFASLWAKAFADAGYEVTVIAGDVVSHSLPFPVLSVGHAQGGSWLRSFLRFQKLIVTLKYDRVFVHMNTRWLAAGAWYWWIRRIPTYLWFTHYTRTITFRIGEICLSRIFAATKESLPQFEGDPRKIVTGHGIDTAYWNVADVPDAEREPMTNLLVVHRISRSKRFEIVLKTLALLPSQYCVTHYGRPQDPSQDPEYAAEIEGLVSSLGLKDRVKFMGAIPMPELRNIYPRYRVFVNMVPKTIDKTVLEAMYCGLTPVINCAHADAIGYPDAPADDSPESVALFIKTMTQKSRAELRRIVEERHSLQSLIEKMSVYIRPGN</sequence>
<dbReference type="CDD" id="cd03801">
    <property type="entry name" value="GT4_PimA-like"/>
    <property type="match status" value="1"/>
</dbReference>
<proteinExistence type="predicted"/>
<dbReference type="SUPFAM" id="SSF53756">
    <property type="entry name" value="UDP-Glycosyltransferase/glycogen phosphorylase"/>
    <property type="match status" value="1"/>
</dbReference>
<evidence type="ECO:0000313" key="2">
    <source>
        <dbReference type="Proteomes" id="UP000176603"/>
    </source>
</evidence>
<dbReference type="Proteomes" id="UP000176603">
    <property type="component" value="Unassembled WGS sequence"/>
</dbReference>
<name>A0A1F7UKL5_9BACT</name>
<dbReference type="AlphaFoldDB" id="A0A1F7UKL5"/>
<organism evidence="1 2">
    <name type="scientific">Candidatus Uhrbacteria bacterium RIFCSPHIGHO2_12_FULL_60_25</name>
    <dbReference type="NCBI Taxonomy" id="1802399"/>
    <lineage>
        <taxon>Bacteria</taxon>
        <taxon>Candidatus Uhriibacteriota</taxon>
    </lineage>
</organism>
<accession>A0A1F7UKL5</accession>
<dbReference type="Gene3D" id="3.40.50.2000">
    <property type="entry name" value="Glycogen Phosphorylase B"/>
    <property type="match status" value="1"/>
</dbReference>
<evidence type="ECO:0000313" key="1">
    <source>
        <dbReference type="EMBL" id="OGL78785.1"/>
    </source>
</evidence>